<dbReference type="RefSeq" id="WP_275712255.1">
    <property type="nucleotide sequence ID" value="NZ_JAKLTN010000005.1"/>
</dbReference>
<dbReference type="InterPro" id="IPR045851">
    <property type="entry name" value="AMP-bd_C_sf"/>
</dbReference>
<dbReference type="PRINTS" id="PR01009">
    <property type="entry name" value="FLGMRINGFLIF"/>
</dbReference>
<keyword evidence="13" id="KW-0282">Flagellum</keyword>
<dbReference type="EMBL" id="JAKLTN010000005">
    <property type="protein sequence ID" value="MCG2578860.1"/>
    <property type="molecule type" value="Genomic_DNA"/>
</dbReference>
<evidence type="ECO:0000313" key="13">
    <source>
        <dbReference type="EMBL" id="MCG2578860.1"/>
    </source>
</evidence>
<evidence type="ECO:0000256" key="5">
    <source>
        <dbReference type="ARBA" id="ARBA00022692"/>
    </source>
</evidence>
<sequence length="645" mass="69273">MANARCNSAALASASVGARYSAAGSWETGIEKDKFNSARFSAGNSRIFLGKFGFLIDSPSVSWNFTRALMVATTETTANTAPDQNPVERLREAFNRLANQQKIMLMVALAAIVAVVIGTLMWSRQPDWKVLFSNLSEKDGGAIVAILEQQNIPHKFNESGSLLVSSERVHEVRLKLASQGLPRGGMVGFELMENQKFGISQFAEQVNYQRGLEGELARTILSIGSIQAARVHLAIPKPSVFVREEQKPTASVLLNLYPGRTLDAGQIAGIGHLISSSVPNLPISNVTVIDQNGSLLSQLKSKLTEAGLDPAQIKYVRDVEDSIIKRIEEILKPVLGDENFKVQVAADIDFSQTEQTAESFRPNNTPESTSIRSQQNNETASINQAAGGVPGALTNQPPVPATAPLTQPATGTTPAQPGKPGEAAGRLEAAGVTAPLNAAGQPINTSKNATINYEVDKTIRHTKQAMGNIRRLSAAVVVNHRKELGKDGKPLAKALPDAEMKQINDLVREAMGYSKERGDTLSIANAPFTASEKASGELPIWKDPENISYAKELFKYLLLAGIIAFLYLKIIQPSLKVMFPSEADRTETPEGVAGAAGHVAIAGEEGEDNVQINHYAAMVQKARDIAQSDPKAVANIIKDWMGANG</sequence>
<dbReference type="Proteomes" id="UP001165384">
    <property type="component" value="Unassembled WGS sequence"/>
</dbReference>
<evidence type="ECO:0000256" key="1">
    <source>
        <dbReference type="ARBA" id="ARBA00004117"/>
    </source>
</evidence>
<evidence type="ECO:0000256" key="7">
    <source>
        <dbReference type="ARBA" id="ARBA00023136"/>
    </source>
</evidence>
<keyword evidence="7 10" id="KW-0472">Membrane</keyword>
<keyword evidence="13" id="KW-0969">Cilium</keyword>
<accession>A0ABS9K6V9</accession>
<evidence type="ECO:0000256" key="10">
    <source>
        <dbReference type="SAM" id="Phobius"/>
    </source>
</evidence>
<evidence type="ECO:0000256" key="8">
    <source>
        <dbReference type="ARBA" id="ARBA00023143"/>
    </source>
</evidence>
<dbReference type="NCBIfam" id="TIGR00206">
    <property type="entry name" value="fliF"/>
    <property type="match status" value="1"/>
</dbReference>
<feature type="domain" description="Flagellar M-ring N-terminal" evidence="11">
    <location>
        <begin position="124"/>
        <end position="298"/>
    </location>
</feature>
<keyword evidence="4" id="KW-1003">Cell membrane</keyword>
<feature type="domain" description="Flagellar M-ring C-terminal" evidence="12">
    <location>
        <begin position="331"/>
        <end position="528"/>
    </location>
</feature>
<evidence type="ECO:0000259" key="11">
    <source>
        <dbReference type="Pfam" id="PF01514"/>
    </source>
</evidence>
<dbReference type="InterPro" id="IPR000067">
    <property type="entry name" value="FlgMring_FliF"/>
</dbReference>
<comment type="subcellular location">
    <subcellularLocation>
        <location evidence="1">Bacterial flagellum basal body</location>
    </subcellularLocation>
    <subcellularLocation>
        <location evidence="2">Cell membrane</location>
        <topology evidence="2">Multi-pass membrane protein</topology>
    </subcellularLocation>
</comment>
<organism evidence="13 14">
    <name type="scientific">Dechloromonas hankyongensis</name>
    <dbReference type="NCBI Taxonomy" id="2908002"/>
    <lineage>
        <taxon>Bacteria</taxon>
        <taxon>Pseudomonadati</taxon>
        <taxon>Pseudomonadota</taxon>
        <taxon>Betaproteobacteria</taxon>
        <taxon>Rhodocyclales</taxon>
        <taxon>Azonexaceae</taxon>
        <taxon>Dechloromonas</taxon>
    </lineage>
</organism>
<evidence type="ECO:0000259" key="12">
    <source>
        <dbReference type="Pfam" id="PF08345"/>
    </source>
</evidence>
<dbReference type="PANTHER" id="PTHR30046">
    <property type="entry name" value="FLAGELLAR M-RING PROTEIN"/>
    <property type="match status" value="1"/>
</dbReference>
<keyword evidence="6 10" id="KW-1133">Transmembrane helix</keyword>
<evidence type="ECO:0000313" key="14">
    <source>
        <dbReference type="Proteomes" id="UP001165384"/>
    </source>
</evidence>
<dbReference type="Pfam" id="PF08345">
    <property type="entry name" value="YscJ_FliF_C"/>
    <property type="match status" value="1"/>
</dbReference>
<dbReference type="Pfam" id="PF01514">
    <property type="entry name" value="YscJ_FliF"/>
    <property type="match status" value="1"/>
</dbReference>
<reference evidence="13" key="1">
    <citation type="submission" date="2022-01" db="EMBL/GenBank/DDBJ databases">
        <authorList>
            <person name="Jo J.-H."/>
            <person name="Im W.-T."/>
        </authorList>
    </citation>
    <scope>NUCLEOTIDE SEQUENCE</scope>
    <source>
        <strain evidence="13">XY25</strain>
    </source>
</reference>
<evidence type="ECO:0000256" key="9">
    <source>
        <dbReference type="SAM" id="MobiDB-lite"/>
    </source>
</evidence>
<feature type="compositionally biased region" description="Polar residues" evidence="9">
    <location>
        <begin position="353"/>
        <end position="384"/>
    </location>
</feature>
<gene>
    <name evidence="13" type="primary">fliF</name>
    <name evidence="13" type="ORF">LZ012_17840</name>
</gene>
<feature type="region of interest" description="Disordered" evidence="9">
    <location>
        <begin position="353"/>
        <end position="424"/>
    </location>
</feature>
<proteinExistence type="inferred from homology"/>
<name>A0ABS9K6V9_9RHOO</name>
<dbReference type="Gene3D" id="3.30.300.30">
    <property type="match status" value="1"/>
</dbReference>
<comment type="similarity">
    <text evidence="3">Belongs to the FliF family.</text>
</comment>
<evidence type="ECO:0000256" key="4">
    <source>
        <dbReference type="ARBA" id="ARBA00022475"/>
    </source>
</evidence>
<evidence type="ECO:0000256" key="3">
    <source>
        <dbReference type="ARBA" id="ARBA00007971"/>
    </source>
</evidence>
<dbReference type="PANTHER" id="PTHR30046:SF0">
    <property type="entry name" value="FLAGELLAR M-RING PROTEIN"/>
    <property type="match status" value="1"/>
</dbReference>
<feature type="transmembrane region" description="Helical" evidence="10">
    <location>
        <begin position="103"/>
        <end position="122"/>
    </location>
</feature>
<keyword evidence="8" id="KW-0975">Bacterial flagellum</keyword>
<feature type="compositionally biased region" description="Low complexity" evidence="9">
    <location>
        <begin position="402"/>
        <end position="421"/>
    </location>
</feature>
<evidence type="ECO:0000256" key="2">
    <source>
        <dbReference type="ARBA" id="ARBA00004651"/>
    </source>
</evidence>
<keyword evidence="5 10" id="KW-0812">Transmembrane</keyword>
<keyword evidence="13" id="KW-0966">Cell projection</keyword>
<comment type="caution">
    <text evidence="13">The sequence shown here is derived from an EMBL/GenBank/DDBJ whole genome shotgun (WGS) entry which is preliminary data.</text>
</comment>
<keyword evidence="14" id="KW-1185">Reference proteome</keyword>
<protein>
    <submittedName>
        <fullName evidence="13">Flagellar M-ring protein FliF</fullName>
    </submittedName>
</protein>
<dbReference type="InterPro" id="IPR006182">
    <property type="entry name" value="FliF_N_dom"/>
</dbReference>
<dbReference type="InterPro" id="IPR013556">
    <property type="entry name" value="Flag_M-ring_C"/>
</dbReference>
<dbReference type="InterPro" id="IPR043427">
    <property type="entry name" value="YscJ/FliF"/>
</dbReference>
<evidence type="ECO:0000256" key="6">
    <source>
        <dbReference type="ARBA" id="ARBA00022989"/>
    </source>
</evidence>